<protein>
    <submittedName>
        <fullName evidence="3">DNA processing protein</fullName>
    </submittedName>
</protein>
<dbReference type="AlphaFoldDB" id="A0A562SQK6"/>
<dbReference type="InterPro" id="IPR003488">
    <property type="entry name" value="DprA"/>
</dbReference>
<evidence type="ECO:0000313" key="4">
    <source>
        <dbReference type="Proteomes" id="UP000316167"/>
    </source>
</evidence>
<feature type="domain" description="Smf/DprA SLOG" evidence="2">
    <location>
        <begin position="14"/>
        <end position="198"/>
    </location>
</feature>
<proteinExistence type="inferred from homology"/>
<dbReference type="PANTHER" id="PTHR43022:SF1">
    <property type="entry name" value="PROTEIN SMF"/>
    <property type="match status" value="1"/>
</dbReference>
<gene>
    <name evidence="3" type="ORF">IQ13_1402</name>
</gene>
<dbReference type="GO" id="GO:0009294">
    <property type="term" value="P:DNA-mediated transformation"/>
    <property type="evidence" value="ECO:0007669"/>
    <property type="project" value="InterPro"/>
</dbReference>
<reference evidence="3 4" key="1">
    <citation type="journal article" date="2015" name="Stand. Genomic Sci.">
        <title>Genomic Encyclopedia of Bacterial and Archaeal Type Strains, Phase III: the genomes of soil and plant-associated and newly described type strains.</title>
        <authorList>
            <person name="Whitman W.B."/>
            <person name="Woyke T."/>
            <person name="Klenk H.P."/>
            <person name="Zhou Y."/>
            <person name="Lilburn T.G."/>
            <person name="Beck B.J."/>
            <person name="De Vos P."/>
            <person name="Vandamme P."/>
            <person name="Eisen J.A."/>
            <person name="Garrity G."/>
            <person name="Hugenholtz P."/>
            <person name="Kyrpides N.C."/>
        </authorList>
    </citation>
    <scope>NUCLEOTIDE SEQUENCE [LARGE SCALE GENOMIC DNA]</scope>
    <source>
        <strain evidence="3 4">CGMCC 1.7271</strain>
    </source>
</reference>
<comment type="similarity">
    <text evidence="1">Belongs to the DprA/Smf family.</text>
</comment>
<dbReference type="SUPFAM" id="SSF102405">
    <property type="entry name" value="MCP/YpsA-like"/>
    <property type="match status" value="1"/>
</dbReference>
<dbReference type="PANTHER" id="PTHR43022">
    <property type="entry name" value="PROTEIN SMF"/>
    <property type="match status" value="1"/>
</dbReference>
<dbReference type="Proteomes" id="UP000316167">
    <property type="component" value="Unassembled WGS sequence"/>
</dbReference>
<sequence length="217" mass="23935">MSYERYLSFLSQAELKAAPKELFHEGNFDLLMKSPKVAVVGSREVSNDGIRRTQMIATELVNRGVTVVSGLAQGVDTIAHTTALSGKTIAVLGTPISMASPVSNTELLNEIKKNHLAITQFKEGSKVYPSNFPARNKTMALITDATIIIEASERSGTQHQAWEAIRLGRQVFLMENIIKSDIKWAHKALEYGAVVLTKDNYGYILDSIAEFHLEITL</sequence>
<dbReference type="Gene3D" id="3.40.50.450">
    <property type="match status" value="1"/>
</dbReference>
<dbReference type="RefSeq" id="WP_144885364.1">
    <property type="nucleotide sequence ID" value="NZ_VLLE01000003.1"/>
</dbReference>
<comment type="caution">
    <text evidence="3">The sequence shown here is derived from an EMBL/GenBank/DDBJ whole genome shotgun (WGS) entry which is preliminary data.</text>
</comment>
<dbReference type="Pfam" id="PF02481">
    <property type="entry name" value="DNA_processg_A"/>
    <property type="match status" value="1"/>
</dbReference>
<dbReference type="EMBL" id="VLLE01000003">
    <property type="protein sequence ID" value="TWI83294.1"/>
    <property type="molecule type" value="Genomic_DNA"/>
</dbReference>
<keyword evidence="4" id="KW-1185">Reference proteome</keyword>
<evidence type="ECO:0000259" key="2">
    <source>
        <dbReference type="Pfam" id="PF02481"/>
    </source>
</evidence>
<name>A0A562SQK6_9BACT</name>
<organism evidence="3 4">
    <name type="scientific">Lacibacter cauensis</name>
    <dbReference type="NCBI Taxonomy" id="510947"/>
    <lineage>
        <taxon>Bacteria</taxon>
        <taxon>Pseudomonadati</taxon>
        <taxon>Bacteroidota</taxon>
        <taxon>Chitinophagia</taxon>
        <taxon>Chitinophagales</taxon>
        <taxon>Chitinophagaceae</taxon>
        <taxon>Lacibacter</taxon>
    </lineage>
</organism>
<dbReference type="OrthoDB" id="9785707at2"/>
<evidence type="ECO:0000313" key="3">
    <source>
        <dbReference type="EMBL" id="TWI83294.1"/>
    </source>
</evidence>
<dbReference type="InterPro" id="IPR057666">
    <property type="entry name" value="DrpA_SLOG"/>
</dbReference>
<evidence type="ECO:0000256" key="1">
    <source>
        <dbReference type="ARBA" id="ARBA00006525"/>
    </source>
</evidence>
<accession>A0A562SQK6</accession>